<reference evidence="8" key="1">
    <citation type="submission" date="2011-05" db="EMBL/GenBank/DDBJ databases">
        <authorList>
            <person name="Richards S.R."/>
            <person name="Qu J."/>
            <person name="Jiang H."/>
            <person name="Jhangiani S.N."/>
            <person name="Agravi P."/>
            <person name="Goodspeed R."/>
            <person name="Gross S."/>
            <person name="Mandapat C."/>
            <person name="Jackson L."/>
            <person name="Mathew T."/>
            <person name="Pu L."/>
            <person name="Thornton R."/>
            <person name="Saada N."/>
            <person name="Wilczek-Boney K.B."/>
            <person name="Lee S."/>
            <person name="Kovar C."/>
            <person name="Wu Y."/>
            <person name="Scherer S.E."/>
            <person name="Worley K.C."/>
            <person name="Muzny D.M."/>
            <person name="Gibbs R."/>
        </authorList>
    </citation>
    <scope>NUCLEOTIDE SEQUENCE</scope>
    <source>
        <strain evidence="8">Brora</strain>
    </source>
</reference>
<keyword evidence="3 6" id="KW-0812">Transmembrane</keyword>
<evidence type="ECO:0000256" key="4">
    <source>
        <dbReference type="ARBA" id="ARBA00022989"/>
    </source>
</evidence>
<dbReference type="OMA" id="WASFNIY"/>
<reference evidence="7" key="2">
    <citation type="submission" date="2015-02" db="UniProtKB">
        <authorList>
            <consortium name="EnsemblMetazoa"/>
        </authorList>
    </citation>
    <scope>IDENTIFICATION</scope>
</reference>
<dbReference type="HOGENOM" id="CLU_1039458_0_0_1"/>
<dbReference type="eggNOG" id="KOG1944">
    <property type="taxonomic scope" value="Eukaryota"/>
</dbReference>
<dbReference type="Proteomes" id="UP000014500">
    <property type="component" value="Unassembled WGS sequence"/>
</dbReference>
<accession>T1J531</accession>
<organism evidence="7 8">
    <name type="scientific">Strigamia maritima</name>
    <name type="common">European centipede</name>
    <name type="synonym">Geophilus maritimus</name>
    <dbReference type="NCBI Taxonomy" id="126957"/>
    <lineage>
        <taxon>Eukaryota</taxon>
        <taxon>Metazoa</taxon>
        <taxon>Ecdysozoa</taxon>
        <taxon>Arthropoda</taxon>
        <taxon>Myriapoda</taxon>
        <taxon>Chilopoda</taxon>
        <taxon>Pleurostigmophora</taxon>
        <taxon>Geophilomorpha</taxon>
        <taxon>Linotaeniidae</taxon>
        <taxon>Strigamia</taxon>
    </lineage>
</organism>
<feature type="transmembrane region" description="Helical" evidence="6">
    <location>
        <begin position="109"/>
        <end position="127"/>
    </location>
</feature>
<evidence type="ECO:0000256" key="6">
    <source>
        <dbReference type="RuleBase" id="RU363053"/>
    </source>
</evidence>
<dbReference type="STRING" id="126957.T1J531"/>
<sequence>MADTMNIKFNDDVIRKSWASFNIYQSHCGVLVSPRPTKSAGNYEFQKHHDNDNFTLASTFNHQKHEESEQTTNIGISVSLSGTGDILQQHYDIIRQKTNSWDRNRTRNMSLSGATVGAVCHFWYLWLDKKLPGRTFKIVLKKVFFSPVIISFFFITMGMLEGSTIATVKQEIIQKGTQFYLAEWMIWPPAQIFNFYVLPTRFRVLYDNVISLGFDVYMSYLKNTFSKLTINKKEIKQHLSFFSNLQLNFTKKKSFKHRRAVEINISKA</sequence>
<evidence type="ECO:0000256" key="1">
    <source>
        <dbReference type="ARBA" id="ARBA00004141"/>
    </source>
</evidence>
<evidence type="ECO:0000256" key="5">
    <source>
        <dbReference type="ARBA" id="ARBA00023136"/>
    </source>
</evidence>
<keyword evidence="5 6" id="KW-0472">Membrane</keyword>
<dbReference type="PANTHER" id="PTHR11266:SF8">
    <property type="entry name" value="MPV17-LIKE PROTEIN 2"/>
    <property type="match status" value="1"/>
</dbReference>
<evidence type="ECO:0008006" key="9">
    <source>
        <dbReference type="Google" id="ProtNLM"/>
    </source>
</evidence>
<protein>
    <recommendedName>
        <fullName evidence="9">Mpv17-like protein 2</fullName>
    </recommendedName>
</protein>
<feature type="transmembrane region" description="Helical" evidence="6">
    <location>
        <begin position="139"/>
        <end position="160"/>
    </location>
</feature>
<keyword evidence="4 6" id="KW-1133">Transmembrane helix</keyword>
<name>T1J531_STRMM</name>
<dbReference type="InterPro" id="IPR007248">
    <property type="entry name" value="Mpv17_PMP22"/>
</dbReference>
<dbReference type="PhylomeDB" id="T1J531"/>
<dbReference type="Pfam" id="PF04117">
    <property type="entry name" value="Mpv17_PMP22"/>
    <property type="match status" value="1"/>
</dbReference>
<keyword evidence="8" id="KW-1185">Reference proteome</keyword>
<comment type="subcellular location">
    <subcellularLocation>
        <location evidence="1">Membrane</location>
        <topology evidence="1">Multi-pass membrane protein</topology>
    </subcellularLocation>
</comment>
<dbReference type="EMBL" id="JH431850">
    <property type="status" value="NOT_ANNOTATED_CDS"/>
    <property type="molecule type" value="Genomic_DNA"/>
</dbReference>
<dbReference type="GO" id="GO:0005739">
    <property type="term" value="C:mitochondrion"/>
    <property type="evidence" value="ECO:0007669"/>
    <property type="project" value="TreeGrafter"/>
</dbReference>
<dbReference type="GO" id="GO:0016020">
    <property type="term" value="C:membrane"/>
    <property type="evidence" value="ECO:0007669"/>
    <property type="project" value="UniProtKB-SubCell"/>
</dbReference>
<dbReference type="EnsemblMetazoa" id="SMAR008729-RA">
    <property type="protein sequence ID" value="SMAR008729-PA"/>
    <property type="gene ID" value="SMAR008729"/>
</dbReference>
<evidence type="ECO:0000256" key="3">
    <source>
        <dbReference type="ARBA" id="ARBA00022692"/>
    </source>
</evidence>
<dbReference type="GO" id="GO:0061668">
    <property type="term" value="P:mitochondrial ribosome assembly"/>
    <property type="evidence" value="ECO:0007669"/>
    <property type="project" value="TreeGrafter"/>
</dbReference>
<dbReference type="AlphaFoldDB" id="T1J531"/>
<evidence type="ECO:0000313" key="8">
    <source>
        <dbReference type="Proteomes" id="UP000014500"/>
    </source>
</evidence>
<proteinExistence type="inferred from homology"/>
<comment type="similarity">
    <text evidence="2 6">Belongs to the peroxisomal membrane protein PXMP2/4 family.</text>
</comment>
<evidence type="ECO:0000313" key="7">
    <source>
        <dbReference type="EnsemblMetazoa" id="SMAR008729-PA"/>
    </source>
</evidence>
<evidence type="ECO:0000256" key="2">
    <source>
        <dbReference type="ARBA" id="ARBA00006824"/>
    </source>
</evidence>
<dbReference type="PANTHER" id="PTHR11266">
    <property type="entry name" value="PEROXISOMAL MEMBRANE PROTEIN 2, PXMP2 MPV17"/>
    <property type="match status" value="1"/>
</dbReference>